<reference evidence="2 3" key="1">
    <citation type="journal article" date="2023" name="Insect Mol. Biol.">
        <title>Genome sequencing provides insights into the evolution of gene families encoding plant cell wall-degrading enzymes in longhorned beetles.</title>
        <authorList>
            <person name="Shin N.R."/>
            <person name="Okamura Y."/>
            <person name="Kirsch R."/>
            <person name="Pauchet Y."/>
        </authorList>
    </citation>
    <scope>NUCLEOTIDE SEQUENCE [LARGE SCALE GENOMIC DNA]</scope>
    <source>
        <strain evidence="2">EAD_L_NR</strain>
    </source>
</reference>
<evidence type="ECO:0000256" key="1">
    <source>
        <dbReference type="SAM" id="MobiDB-lite"/>
    </source>
</evidence>
<dbReference type="AlphaFoldDB" id="A0AAV8W8X4"/>
<accession>A0AAV8W8X4</accession>
<dbReference type="Proteomes" id="UP001159042">
    <property type="component" value="Unassembled WGS sequence"/>
</dbReference>
<feature type="region of interest" description="Disordered" evidence="1">
    <location>
        <begin position="121"/>
        <end position="163"/>
    </location>
</feature>
<gene>
    <name evidence="2" type="ORF">NQ315_001478</name>
</gene>
<feature type="region of interest" description="Disordered" evidence="1">
    <location>
        <begin position="27"/>
        <end position="97"/>
    </location>
</feature>
<evidence type="ECO:0000313" key="3">
    <source>
        <dbReference type="Proteomes" id="UP001159042"/>
    </source>
</evidence>
<evidence type="ECO:0000313" key="2">
    <source>
        <dbReference type="EMBL" id="KAJ8922933.1"/>
    </source>
</evidence>
<feature type="compositionally biased region" description="Polar residues" evidence="1">
    <location>
        <begin position="121"/>
        <end position="144"/>
    </location>
</feature>
<protein>
    <submittedName>
        <fullName evidence="2">Uncharacterized protein</fullName>
    </submittedName>
</protein>
<sequence>MKLCLGFPVNEKLTACKEFPNFKGFKFDQRQQQGAQPSSDPPPPQLRTANIQKYSSLGRRPLPQTPDEKARKQPTAPKVPPTISQNVETPLNPANFRSLQRGAWQDTMTTFQPNVQFRSLQRGASSQPSHSQFRSAKIQDQTQAEAMYANSESERQLYAVTEL</sequence>
<keyword evidence="3" id="KW-1185">Reference proteome</keyword>
<proteinExistence type="predicted"/>
<name>A0AAV8W8X4_9CUCU</name>
<organism evidence="2 3">
    <name type="scientific">Exocentrus adspersus</name>
    <dbReference type="NCBI Taxonomy" id="1586481"/>
    <lineage>
        <taxon>Eukaryota</taxon>
        <taxon>Metazoa</taxon>
        <taxon>Ecdysozoa</taxon>
        <taxon>Arthropoda</taxon>
        <taxon>Hexapoda</taxon>
        <taxon>Insecta</taxon>
        <taxon>Pterygota</taxon>
        <taxon>Neoptera</taxon>
        <taxon>Endopterygota</taxon>
        <taxon>Coleoptera</taxon>
        <taxon>Polyphaga</taxon>
        <taxon>Cucujiformia</taxon>
        <taxon>Chrysomeloidea</taxon>
        <taxon>Cerambycidae</taxon>
        <taxon>Lamiinae</taxon>
        <taxon>Acanthocinini</taxon>
        <taxon>Exocentrus</taxon>
    </lineage>
</organism>
<dbReference type="EMBL" id="JANEYG010000005">
    <property type="protein sequence ID" value="KAJ8922933.1"/>
    <property type="molecule type" value="Genomic_DNA"/>
</dbReference>
<comment type="caution">
    <text evidence="2">The sequence shown here is derived from an EMBL/GenBank/DDBJ whole genome shotgun (WGS) entry which is preliminary data.</text>
</comment>